<feature type="non-terminal residue" evidence="1">
    <location>
        <position position="1"/>
    </location>
</feature>
<keyword evidence="2" id="KW-1185">Reference proteome</keyword>
<proteinExistence type="predicted"/>
<accession>A0A653DR56</accession>
<dbReference type="Proteomes" id="UP000410492">
    <property type="component" value="Unassembled WGS sequence"/>
</dbReference>
<dbReference type="EMBL" id="CAACVG010014042">
    <property type="protein sequence ID" value="VEN62699.1"/>
    <property type="molecule type" value="Genomic_DNA"/>
</dbReference>
<dbReference type="AlphaFoldDB" id="A0A653DR56"/>
<reference evidence="1 2" key="1">
    <citation type="submission" date="2019-01" db="EMBL/GenBank/DDBJ databases">
        <authorList>
            <person name="Sayadi A."/>
        </authorList>
    </citation>
    <scope>NUCLEOTIDE SEQUENCE [LARGE SCALE GENOMIC DNA]</scope>
</reference>
<gene>
    <name evidence="1" type="ORF">CALMAC_LOCUS19736</name>
</gene>
<protein>
    <submittedName>
        <fullName evidence="1">Uncharacterized protein</fullName>
    </submittedName>
</protein>
<evidence type="ECO:0000313" key="1">
    <source>
        <dbReference type="EMBL" id="VEN62699.1"/>
    </source>
</evidence>
<name>A0A653DR56_CALMS</name>
<sequence length="16" mass="1944">YKNCNSFFLTMNESFV</sequence>
<evidence type="ECO:0000313" key="2">
    <source>
        <dbReference type="Proteomes" id="UP000410492"/>
    </source>
</evidence>
<organism evidence="1 2">
    <name type="scientific">Callosobruchus maculatus</name>
    <name type="common">Southern cowpea weevil</name>
    <name type="synonym">Pulse bruchid</name>
    <dbReference type="NCBI Taxonomy" id="64391"/>
    <lineage>
        <taxon>Eukaryota</taxon>
        <taxon>Metazoa</taxon>
        <taxon>Ecdysozoa</taxon>
        <taxon>Arthropoda</taxon>
        <taxon>Hexapoda</taxon>
        <taxon>Insecta</taxon>
        <taxon>Pterygota</taxon>
        <taxon>Neoptera</taxon>
        <taxon>Endopterygota</taxon>
        <taxon>Coleoptera</taxon>
        <taxon>Polyphaga</taxon>
        <taxon>Cucujiformia</taxon>
        <taxon>Chrysomeloidea</taxon>
        <taxon>Chrysomelidae</taxon>
        <taxon>Bruchinae</taxon>
        <taxon>Bruchini</taxon>
        <taxon>Callosobruchus</taxon>
    </lineage>
</organism>